<feature type="transmembrane region" description="Helical" evidence="1">
    <location>
        <begin position="134"/>
        <end position="155"/>
    </location>
</feature>
<organism evidence="2 3">
    <name type="scientific">Limnochorda pilosa</name>
    <dbReference type="NCBI Taxonomy" id="1555112"/>
    <lineage>
        <taxon>Bacteria</taxon>
        <taxon>Bacillati</taxon>
        <taxon>Bacillota</taxon>
        <taxon>Limnochordia</taxon>
        <taxon>Limnochordales</taxon>
        <taxon>Limnochordaceae</taxon>
        <taxon>Limnochorda</taxon>
    </lineage>
</organism>
<keyword evidence="3" id="KW-1185">Reference proteome</keyword>
<gene>
    <name evidence="2" type="ORF">LIP_3428</name>
</gene>
<evidence type="ECO:0000313" key="3">
    <source>
        <dbReference type="Proteomes" id="UP000065807"/>
    </source>
</evidence>
<dbReference type="InterPro" id="IPR038690">
    <property type="entry name" value="NusG_2_sf"/>
</dbReference>
<feature type="transmembrane region" description="Helical" evidence="1">
    <location>
        <begin position="29"/>
        <end position="45"/>
    </location>
</feature>
<dbReference type="Pfam" id="PF07009">
    <property type="entry name" value="NusG_II"/>
    <property type="match status" value="1"/>
</dbReference>
<proteinExistence type="predicted"/>
<keyword evidence="1" id="KW-0472">Membrane</keyword>
<dbReference type="InterPro" id="IPR010898">
    <property type="entry name" value="Hpre_diP_synth_I"/>
</dbReference>
<dbReference type="EMBL" id="AP014924">
    <property type="protein sequence ID" value="BAS29240.1"/>
    <property type="molecule type" value="Genomic_DNA"/>
</dbReference>
<protein>
    <submittedName>
        <fullName evidence="2">Heptaprenyl diphosphate synthase</fullName>
    </submittedName>
</protein>
<dbReference type="Proteomes" id="UP000065807">
    <property type="component" value="Chromosome"/>
</dbReference>
<dbReference type="CDD" id="cd09846">
    <property type="entry name" value="DUF1312"/>
    <property type="match status" value="1"/>
</dbReference>
<feature type="transmembrane region" description="Helical" evidence="1">
    <location>
        <begin position="101"/>
        <end position="122"/>
    </location>
</feature>
<keyword evidence="1" id="KW-1133">Transmembrane helix</keyword>
<dbReference type="PATRIC" id="fig|1555112.3.peg.3464"/>
<reference evidence="3" key="1">
    <citation type="submission" date="2015-07" db="EMBL/GenBank/DDBJ databases">
        <title>Complete genome sequence and phylogenetic analysis of Limnochorda pilosa.</title>
        <authorList>
            <person name="Watanabe M."/>
            <person name="Kojima H."/>
            <person name="Fukui M."/>
        </authorList>
    </citation>
    <scope>NUCLEOTIDE SEQUENCE [LARGE SCALE GENOMIC DNA]</scope>
    <source>
        <strain evidence="3">HC45</strain>
    </source>
</reference>
<evidence type="ECO:0000313" key="2">
    <source>
        <dbReference type="EMBL" id="BAS29240.1"/>
    </source>
</evidence>
<feature type="transmembrane region" description="Helical" evidence="1">
    <location>
        <begin position="188"/>
        <end position="206"/>
    </location>
</feature>
<dbReference type="Gene3D" id="2.60.320.10">
    <property type="entry name" value="N-utilization substance G protein NusG, insert domain"/>
    <property type="match status" value="1"/>
</dbReference>
<dbReference type="STRING" id="1555112.LIP_3428"/>
<dbReference type="Pfam" id="PF07456">
    <property type="entry name" value="Hpre_diP_synt_I"/>
    <property type="match status" value="1"/>
</dbReference>
<accession>A0A0K2SQ43</accession>
<keyword evidence="1" id="KW-0812">Transmembrane</keyword>
<reference evidence="3" key="2">
    <citation type="journal article" date="2016" name="Int. J. Syst. Evol. Microbiol.">
        <title>Complete genome sequence and cell structure of Limnochorda pilosa, a Gram-negative spore-former within the phylum Firmicutes.</title>
        <authorList>
            <person name="Watanabe M."/>
            <person name="Kojima H."/>
            <person name="Fukui M."/>
        </authorList>
    </citation>
    <scope>NUCLEOTIDE SEQUENCE [LARGE SCALE GENOMIC DNA]</scope>
    <source>
        <strain evidence="3">HC45</strain>
    </source>
</reference>
<dbReference type="KEGG" id="lpil:LIP_3428"/>
<dbReference type="Gene3D" id="1.10.1760.20">
    <property type="match status" value="1"/>
</dbReference>
<name>A0A0K2SQ43_LIMPI</name>
<sequence>MARLGMFLALGVALHVLEAQLPSLPLPGAKLGLANIVSLVALYLWGFREALLLVVLRQVLGSFVIGTLFSGPFWIGLAGGLVSVAVMAGVRAGAGRLLSPVGVSLMGAAAHNTGQLMAAWLLTGQGAVLAYLPVLLWLALPAGALVGLAAARVLAQVPPPPSGTRAGSGVGRGVSRAQIQPRVRHGDWAAAVLVAAVGAVLLWNTLVPATAAGAGPAVAVVTVGGREVLELPLDQEQAVPLTAGGVRMVLETAPGRVRVRASDCPDQICVRTGWIDRTHQAIACLPGRAVVRVRGGEPLPYDAITR</sequence>
<dbReference type="AlphaFoldDB" id="A0A0K2SQ43"/>
<evidence type="ECO:0000256" key="1">
    <source>
        <dbReference type="SAM" id="Phobius"/>
    </source>
</evidence>